<dbReference type="AlphaFoldDB" id="A0A381UWB9"/>
<organism evidence="2">
    <name type="scientific">marine metagenome</name>
    <dbReference type="NCBI Taxonomy" id="408172"/>
    <lineage>
        <taxon>unclassified sequences</taxon>
        <taxon>metagenomes</taxon>
        <taxon>ecological metagenomes</taxon>
    </lineage>
</organism>
<dbReference type="SUPFAM" id="SSF53850">
    <property type="entry name" value="Periplasmic binding protein-like II"/>
    <property type="match status" value="1"/>
</dbReference>
<dbReference type="Gene3D" id="3.40.190.10">
    <property type="entry name" value="Periplasmic binding protein-like II"/>
    <property type="match status" value="2"/>
</dbReference>
<evidence type="ECO:0000313" key="2">
    <source>
        <dbReference type="EMBL" id="SVA32432.1"/>
    </source>
</evidence>
<dbReference type="PANTHER" id="PTHR30006">
    <property type="entry name" value="THIAMINE-BINDING PERIPLASMIC PROTEIN-RELATED"/>
    <property type="match status" value="1"/>
</dbReference>
<gene>
    <name evidence="2" type="ORF">METZ01_LOCUS85286</name>
</gene>
<keyword evidence="1" id="KW-0732">Signal</keyword>
<evidence type="ECO:0008006" key="3">
    <source>
        <dbReference type="Google" id="ProtNLM"/>
    </source>
</evidence>
<reference evidence="2" key="1">
    <citation type="submission" date="2018-05" db="EMBL/GenBank/DDBJ databases">
        <authorList>
            <person name="Lanie J.A."/>
            <person name="Ng W.-L."/>
            <person name="Kazmierczak K.M."/>
            <person name="Andrzejewski T.M."/>
            <person name="Davidsen T.M."/>
            <person name="Wayne K.J."/>
            <person name="Tettelin H."/>
            <person name="Glass J.I."/>
            <person name="Rusch D."/>
            <person name="Podicherti R."/>
            <person name="Tsui H.-C.T."/>
            <person name="Winkler M.E."/>
        </authorList>
    </citation>
    <scope>NUCLEOTIDE SEQUENCE</scope>
</reference>
<proteinExistence type="predicted"/>
<sequence>MVALLIAWPSAALGQSDWRTSTEVRNLYEAARAEGEVVIWGAQRRELAWIQEPFGKRFPGIEVKWTADRSAATKLITEYRAGRFAVDLFHFSLGGMLPVDRRRVLGANDWTIWGNGPEDALLDGKVGLTHNLVYAVVYNEDLVSAEDLPTTWAGYLEPRWQGKLVASQFLLPRLLGFLALEWGEAKAADYARALIDKQKTLITRAPREGILQRGERLVAVGEFVGSAMYWKSLGMPMHWAATELMPATQFGVATLVRAPHPHAAQLLAGWMTTDEAKITRERLMFSADVRPGSGSEIGALLSAKGGRIVFEDLGNMTDRAALYERLSAIVTGQVR</sequence>
<protein>
    <recommendedName>
        <fullName evidence="3">Extracellular solute-binding protein</fullName>
    </recommendedName>
</protein>
<name>A0A381UWB9_9ZZZZ</name>
<dbReference type="EMBL" id="UINC01007279">
    <property type="protein sequence ID" value="SVA32432.1"/>
    <property type="molecule type" value="Genomic_DNA"/>
</dbReference>
<evidence type="ECO:0000256" key="1">
    <source>
        <dbReference type="ARBA" id="ARBA00022729"/>
    </source>
</evidence>
<accession>A0A381UWB9</accession>